<proteinExistence type="predicted"/>
<evidence type="ECO:0000256" key="1">
    <source>
        <dbReference type="SAM" id="SignalP"/>
    </source>
</evidence>
<accession>A0ABV9P5T5</accession>
<evidence type="ECO:0000259" key="2">
    <source>
        <dbReference type="Pfam" id="PF01738"/>
    </source>
</evidence>
<sequence length="256" mass="27615">MNLKQISAIVILFSSIYAQAQLKSVPYTDGNQKLEGFLATPTKPNAKKAGVVVLHAWMGISEHEKESAQKLADLGYYSFVADVYGVGNKPSNTNEAGKLAGFYKTDFASYQKRIQLAIDQLVKAGANPDEIAVIGYCFGGTGAIEAARGGLKVKGVVSFHGGLGKDGNRIATPISAKVLALHGADDPYVPAKEVSAFEDEMRTAKADWQLNIYANAVHAFTHKDAGSDNSKGAAYNEKADKRSWEAMKIFFDELFK</sequence>
<keyword evidence="1" id="KW-0732">Signal</keyword>
<organism evidence="3 4">
    <name type="scientific">Flavobacterium ponti</name>
    <dbReference type="NCBI Taxonomy" id="665133"/>
    <lineage>
        <taxon>Bacteria</taxon>
        <taxon>Pseudomonadati</taxon>
        <taxon>Bacteroidota</taxon>
        <taxon>Flavobacteriia</taxon>
        <taxon>Flavobacteriales</taxon>
        <taxon>Flavobacteriaceae</taxon>
        <taxon>Flavobacterium</taxon>
    </lineage>
</organism>
<reference evidence="4" key="1">
    <citation type="journal article" date="2019" name="Int. J. Syst. Evol. Microbiol.">
        <title>The Global Catalogue of Microorganisms (GCM) 10K type strain sequencing project: providing services to taxonomists for standard genome sequencing and annotation.</title>
        <authorList>
            <consortium name="The Broad Institute Genomics Platform"/>
            <consortium name="The Broad Institute Genome Sequencing Center for Infectious Disease"/>
            <person name="Wu L."/>
            <person name="Ma J."/>
        </authorList>
    </citation>
    <scope>NUCLEOTIDE SEQUENCE [LARGE SCALE GENOMIC DNA]</scope>
    <source>
        <strain evidence="4">CCUG 50349</strain>
    </source>
</reference>
<protein>
    <submittedName>
        <fullName evidence="3">Dienelactone hydrolase family protein</fullName>
        <ecNumber evidence="3">3.1.-.-</ecNumber>
    </submittedName>
</protein>
<name>A0ABV9P5T5_9FLAO</name>
<dbReference type="InterPro" id="IPR029058">
    <property type="entry name" value="AB_hydrolase_fold"/>
</dbReference>
<dbReference type="Proteomes" id="UP001595885">
    <property type="component" value="Unassembled WGS sequence"/>
</dbReference>
<dbReference type="PANTHER" id="PTHR22946">
    <property type="entry name" value="DIENELACTONE HYDROLASE DOMAIN-CONTAINING PROTEIN-RELATED"/>
    <property type="match status" value="1"/>
</dbReference>
<feature type="domain" description="Dienelactone hydrolase" evidence="2">
    <location>
        <begin position="34"/>
        <end position="253"/>
    </location>
</feature>
<dbReference type="PANTHER" id="PTHR22946:SF0">
    <property type="entry name" value="DIENELACTONE HYDROLASE DOMAIN-CONTAINING PROTEIN"/>
    <property type="match status" value="1"/>
</dbReference>
<feature type="signal peptide" evidence="1">
    <location>
        <begin position="1"/>
        <end position="20"/>
    </location>
</feature>
<dbReference type="EC" id="3.1.-.-" evidence="3"/>
<keyword evidence="4" id="KW-1185">Reference proteome</keyword>
<evidence type="ECO:0000313" key="3">
    <source>
        <dbReference type="EMBL" id="MFC4740571.1"/>
    </source>
</evidence>
<dbReference type="EMBL" id="JBHSGW010000026">
    <property type="protein sequence ID" value="MFC4740571.1"/>
    <property type="molecule type" value="Genomic_DNA"/>
</dbReference>
<keyword evidence="3" id="KW-0378">Hydrolase</keyword>
<evidence type="ECO:0000313" key="4">
    <source>
        <dbReference type="Proteomes" id="UP001595885"/>
    </source>
</evidence>
<dbReference type="InterPro" id="IPR002925">
    <property type="entry name" value="Dienelactn_hydro"/>
</dbReference>
<dbReference type="Pfam" id="PF01738">
    <property type="entry name" value="DLH"/>
    <property type="match status" value="1"/>
</dbReference>
<dbReference type="InterPro" id="IPR050261">
    <property type="entry name" value="FrsA_esterase"/>
</dbReference>
<dbReference type="SUPFAM" id="SSF53474">
    <property type="entry name" value="alpha/beta-Hydrolases"/>
    <property type="match status" value="1"/>
</dbReference>
<comment type="caution">
    <text evidence="3">The sequence shown here is derived from an EMBL/GenBank/DDBJ whole genome shotgun (WGS) entry which is preliminary data.</text>
</comment>
<dbReference type="GO" id="GO:0016787">
    <property type="term" value="F:hydrolase activity"/>
    <property type="evidence" value="ECO:0007669"/>
    <property type="project" value="UniProtKB-KW"/>
</dbReference>
<dbReference type="Gene3D" id="3.40.50.1820">
    <property type="entry name" value="alpha/beta hydrolase"/>
    <property type="match status" value="1"/>
</dbReference>
<dbReference type="RefSeq" id="WP_379742217.1">
    <property type="nucleotide sequence ID" value="NZ_JBHSGW010000026.1"/>
</dbReference>
<gene>
    <name evidence="3" type="ORF">ACFO3U_11270</name>
</gene>
<feature type="chain" id="PRO_5046477980" evidence="1">
    <location>
        <begin position="21"/>
        <end position="256"/>
    </location>
</feature>